<accession>A0A0U2Q8I4</accession>
<dbReference type="PANTHER" id="PTHR30461:SF2">
    <property type="entry name" value="SERINE RECOMBINASE PINE-RELATED"/>
    <property type="match status" value="1"/>
</dbReference>
<dbReference type="Gene3D" id="1.10.10.60">
    <property type="entry name" value="Homeodomain-like"/>
    <property type="match status" value="1"/>
</dbReference>
<dbReference type="PANTHER" id="PTHR30461">
    <property type="entry name" value="DNA-INVERTASE FROM LAMBDOID PROPHAGE"/>
    <property type="match status" value="1"/>
</dbReference>
<dbReference type="OrthoDB" id="9797501at2"/>
<feature type="domain" description="Resolvase/invertase-type recombinase catalytic" evidence="4">
    <location>
        <begin position="1"/>
        <end position="133"/>
    </location>
</feature>
<dbReference type="SUPFAM" id="SSF53041">
    <property type="entry name" value="Resolvase-like"/>
    <property type="match status" value="1"/>
</dbReference>
<dbReference type="Pfam" id="PF02796">
    <property type="entry name" value="HTH_7"/>
    <property type="match status" value="1"/>
</dbReference>
<sequence>MRIGYARAIEEDLDCQKQRTLFEEFGCDVIHIESHSSPKQRIELERMLEAVGPGDRIIVMKLHVLADSTRQLVDLVEALEEKSAFLHAVKEHIDTAKGTSFSFLEIAKSIAEFQSDSISAKTKAGLSEAKQKGMHAGRPRKPDANVKKAIEMYKSKSYSLAEIKEQTGISKSTLYRYLEN</sequence>
<proteinExistence type="predicted"/>
<evidence type="ECO:0000259" key="4">
    <source>
        <dbReference type="PROSITE" id="PS51736"/>
    </source>
</evidence>
<dbReference type="PROSITE" id="PS51736">
    <property type="entry name" value="RECOMBINASES_3"/>
    <property type="match status" value="1"/>
</dbReference>
<dbReference type="InterPro" id="IPR006120">
    <property type="entry name" value="Resolvase_HTH_dom"/>
</dbReference>
<dbReference type="KEGG" id="prt:AUC31_08130"/>
<dbReference type="GO" id="GO:0000150">
    <property type="term" value="F:DNA strand exchange activity"/>
    <property type="evidence" value="ECO:0007669"/>
    <property type="project" value="InterPro"/>
</dbReference>
<dbReference type="RefSeq" id="WP_058381897.1">
    <property type="nucleotide sequence ID" value="NZ_CP013659.2"/>
</dbReference>
<dbReference type="AlphaFoldDB" id="A0A0U2Q8I4"/>
<keyword evidence="6" id="KW-1185">Reference proteome</keyword>
<dbReference type="SMART" id="SM00857">
    <property type="entry name" value="Resolvase"/>
    <property type="match status" value="1"/>
</dbReference>
<dbReference type="Proteomes" id="UP000067683">
    <property type="component" value="Chromosome"/>
</dbReference>
<name>A0A0U2Q8I4_9BACL</name>
<reference evidence="5" key="1">
    <citation type="submission" date="2016-01" db="EMBL/GenBank/DDBJ databases">
        <title>Complete genome of Planococcus rifietoensis type strain M8.</title>
        <authorList>
            <person name="See-Too W.S."/>
        </authorList>
    </citation>
    <scope>NUCLEOTIDE SEQUENCE [LARGE SCALE GENOMIC DNA]</scope>
    <source>
        <strain evidence="5">M8</strain>
    </source>
</reference>
<evidence type="ECO:0000256" key="1">
    <source>
        <dbReference type="ARBA" id="ARBA00023125"/>
    </source>
</evidence>
<protein>
    <submittedName>
        <fullName evidence="5">Resolvase</fullName>
    </submittedName>
</protein>
<evidence type="ECO:0000313" key="5">
    <source>
        <dbReference type="EMBL" id="ALS75190.1"/>
    </source>
</evidence>
<keyword evidence="1" id="KW-0238">DNA-binding</keyword>
<dbReference type="GO" id="GO:0003677">
    <property type="term" value="F:DNA binding"/>
    <property type="evidence" value="ECO:0007669"/>
    <property type="project" value="UniProtKB-KW"/>
</dbReference>
<dbReference type="InterPro" id="IPR006119">
    <property type="entry name" value="Resolv_N"/>
</dbReference>
<organism evidence="5 6">
    <name type="scientific">Planococcus rifietoensis</name>
    <dbReference type="NCBI Taxonomy" id="200991"/>
    <lineage>
        <taxon>Bacteria</taxon>
        <taxon>Bacillati</taxon>
        <taxon>Bacillota</taxon>
        <taxon>Bacilli</taxon>
        <taxon>Bacillales</taxon>
        <taxon>Caryophanaceae</taxon>
        <taxon>Planococcus</taxon>
    </lineage>
</organism>
<dbReference type="CDD" id="cd03768">
    <property type="entry name" value="SR_ResInv"/>
    <property type="match status" value="1"/>
</dbReference>
<dbReference type="InterPro" id="IPR036162">
    <property type="entry name" value="Resolvase-like_N_sf"/>
</dbReference>
<keyword evidence="2" id="KW-0233">DNA recombination</keyword>
<dbReference type="EMBL" id="CP013659">
    <property type="protein sequence ID" value="ALS75190.1"/>
    <property type="molecule type" value="Genomic_DNA"/>
</dbReference>
<dbReference type="Gene3D" id="3.40.50.1390">
    <property type="entry name" value="Resolvase, N-terminal catalytic domain"/>
    <property type="match status" value="1"/>
</dbReference>
<dbReference type="Pfam" id="PF00239">
    <property type="entry name" value="Resolvase"/>
    <property type="match status" value="1"/>
</dbReference>
<dbReference type="InterPro" id="IPR050639">
    <property type="entry name" value="SSR_resolvase"/>
</dbReference>
<evidence type="ECO:0000256" key="3">
    <source>
        <dbReference type="SAM" id="MobiDB-lite"/>
    </source>
</evidence>
<evidence type="ECO:0000313" key="6">
    <source>
        <dbReference type="Proteomes" id="UP000067683"/>
    </source>
</evidence>
<feature type="region of interest" description="Disordered" evidence="3">
    <location>
        <begin position="124"/>
        <end position="143"/>
    </location>
</feature>
<dbReference type="STRING" id="200991.AUC31_08130"/>
<gene>
    <name evidence="5" type="ORF">AUC31_08130</name>
</gene>
<evidence type="ECO:0000256" key="2">
    <source>
        <dbReference type="ARBA" id="ARBA00023172"/>
    </source>
</evidence>